<organism evidence="1 2">
    <name type="scientific">Candidatus Defluviibacterium haderslevense</name>
    <dbReference type="NCBI Taxonomy" id="2981993"/>
    <lineage>
        <taxon>Bacteria</taxon>
        <taxon>Pseudomonadati</taxon>
        <taxon>Bacteroidota</taxon>
        <taxon>Saprospiria</taxon>
        <taxon>Saprospirales</taxon>
        <taxon>Saprospiraceae</taxon>
        <taxon>Candidatus Defluviibacterium</taxon>
    </lineage>
</organism>
<dbReference type="AlphaFoldDB" id="A0A9D7S973"/>
<dbReference type="EMBL" id="JADKFW010000004">
    <property type="protein sequence ID" value="MBK9717470.1"/>
    <property type="molecule type" value="Genomic_DNA"/>
</dbReference>
<dbReference type="Proteomes" id="UP000808349">
    <property type="component" value="Unassembled WGS sequence"/>
</dbReference>
<proteinExistence type="predicted"/>
<evidence type="ECO:0000313" key="2">
    <source>
        <dbReference type="Proteomes" id="UP000808349"/>
    </source>
</evidence>
<reference evidence="1 2" key="1">
    <citation type="submission" date="2020-10" db="EMBL/GenBank/DDBJ databases">
        <title>Connecting structure to function with the recovery of over 1000 high-quality activated sludge metagenome-assembled genomes encoding full-length rRNA genes using long-read sequencing.</title>
        <authorList>
            <person name="Singleton C.M."/>
            <person name="Petriglieri F."/>
            <person name="Kristensen J.M."/>
            <person name="Kirkegaard R.H."/>
            <person name="Michaelsen T.Y."/>
            <person name="Andersen M.H."/>
            <person name="Karst S.M."/>
            <person name="Dueholm M.S."/>
            <person name="Nielsen P.H."/>
            <person name="Albertsen M."/>
        </authorList>
    </citation>
    <scope>NUCLEOTIDE SEQUENCE [LARGE SCALE GENOMIC DNA]</scope>
    <source>
        <strain evidence="1">Ribe_18-Q3-R11-54_BAT3C.373</strain>
    </source>
</reference>
<protein>
    <submittedName>
        <fullName evidence="1">Uncharacterized protein</fullName>
    </submittedName>
</protein>
<name>A0A9D7S973_9BACT</name>
<gene>
    <name evidence="1" type="ORF">IPO85_08140</name>
</gene>
<sequence>MIIVAFIIGLILILFNIGKINLSIKFDSAVKELFSQSKDISNKRYSHTQLDGLPEPIQRYFNYILKDGQSYISYARIKHDGLFKADLKKGWMNITGEQYATTEKPGFIWKGTTQMFVARDMYISDHGRLIVTLLSLFNIVDSKGKEKYDSGELLRWLGESILYPTHFLPSERLQWLPINSSQAKLVFNYNGLSLFFIVTVNEIGEITEMETKRFMGEDGLETWVIKASNYKSMNHILVPTSFDVLWRLELGDFSYAKFNITEIEYNVPKKF</sequence>
<dbReference type="InterPro" id="IPR046674">
    <property type="entry name" value="DUF6544"/>
</dbReference>
<comment type="caution">
    <text evidence="1">The sequence shown here is derived from an EMBL/GenBank/DDBJ whole genome shotgun (WGS) entry which is preliminary data.</text>
</comment>
<accession>A0A9D7S973</accession>
<evidence type="ECO:0000313" key="1">
    <source>
        <dbReference type="EMBL" id="MBK9717470.1"/>
    </source>
</evidence>
<dbReference type="Pfam" id="PF20181">
    <property type="entry name" value="DUF6544"/>
    <property type="match status" value="1"/>
</dbReference>